<comment type="pathway">
    <text evidence="1">Metabolic intermediate biosynthesis; chorismate biosynthesis; chorismate from D-erythrose 4-phosphate and phosphoenolpyruvate: step 4/7.</text>
</comment>
<dbReference type="AlphaFoldDB" id="A0A7D3XEW5"/>
<dbReference type="Gene3D" id="3.40.50.10860">
    <property type="entry name" value="Leucine Dehydrogenase, chain A, domain 1"/>
    <property type="match status" value="1"/>
</dbReference>
<dbReference type="EMBL" id="CP041345">
    <property type="protein sequence ID" value="QKG80612.1"/>
    <property type="molecule type" value="Genomic_DNA"/>
</dbReference>
<dbReference type="InterPro" id="IPR046346">
    <property type="entry name" value="Aminoacid_DH-like_N_sf"/>
</dbReference>
<dbReference type="Gene3D" id="3.40.50.720">
    <property type="entry name" value="NAD(P)-binding Rossmann-like Domain"/>
    <property type="match status" value="1"/>
</dbReference>
<dbReference type="GO" id="GO:0009423">
    <property type="term" value="P:chorismate biosynthetic process"/>
    <property type="evidence" value="ECO:0007669"/>
    <property type="project" value="UniProtKB-UniPathway"/>
</dbReference>
<dbReference type="UniPathway" id="UPA00053">
    <property type="reaction ID" value="UER00087"/>
</dbReference>
<gene>
    <name evidence="9" type="ORF">FHG85_10130</name>
</gene>
<keyword evidence="3" id="KW-0521">NADP</keyword>
<dbReference type="Pfam" id="PF08501">
    <property type="entry name" value="Shikimate_dh_N"/>
    <property type="match status" value="1"/>
</dbReference>
<dbReference type="GO" id="GO:0004764">
    <property type="term" value="F:shikimate 3-dehydrogenase (NADP+) activity"/>
    <property type="evidence" value="ECO:0007669"/>
    <property type="project" value="UniProtKB-EC"/>
</dbReference>
<evidence type="ECO:0000256" key="3">
    <source>
        <dbReference type="ARBA" id="ARBA00022857"/>
    </source>
</evidence>
<comment type="catalytic activity">
    <reaction evidence="6">
        <text>shikimate + NADP(+) = 3-dehydroshikimate + NADPH + H(+)</text>
        <dbReference type="Rhea" id="RHEA:17737"/>
        <dbReference type="ChEBI" id="CHEBI:15378"/>
        <dbReference type="ChEBI" id="CHEBI:16630"/>
        <dbReference type="ChEBI" id="CHEBI:36208"/>
        <dbReference type="ChEBI" id="CHEBI:57783"/>
        <dbReference type="ChEBI" id="CHEBI:58349"/>
        <dbReference type="EC" id="1.1.1.25"/>
    </reaction>
</comment>
<evidence type="ECO:0000256" key="6">
    <source>
        <dbReference type="ARBA" id="ARBA00049442"/>
    </source>
</evidence>
<keyword evidence="5" id="KW-0028">Amino-acid biosynthesis</keyword>
<evidence type="ECO:0000256" key="5">
    <source>
        <dbReference type="ARBA" id="ARBA00023141"/>
    </source>
</evidence>
<proteinExistence type="predicted"/>
<evidence type="ECO:0000256" key="4">
    <source>
        <dbReference type="ARBA" id="ARBA00023002"/>
    </source>
</evidence>
<dbReference type="SUPFAM" id="SSF53223">
    <property type="entry name" value="Aminoacid dehydrogenase-like, N-terminal domain"/>
    <property type="match status" value="1"/>
</dbReference>
<dbReference type="GO" id="GO:0009073">
    <property type="term" value="P:aromatic amino acid family biosynthetic process"/>
    <property type="evidence" value="ECO:0007669"/>
    <property type="project" value="UniProtKB-KW"/>
</dbReference>
<dbReference type="RefSeq" id="WP_173075506.1">
    <property type="nucleotide sequence ID" value="NZ_CP041345.1"/>
</dbReference>
<dbReference type="Pfam" id="PF01488">
    <property type="entry name" value="Shikimate_DH"/>
    <property type="match status" value="1"/>
</dbReference>
<dbReference type="PANTHER" id="PTHR21089:SF1">
    <property type="entry name" value="BIFUNCTIONAL 3-DEHYDROQUINATE DEHYDRATASE_SHIKIMATE DEHYDROGENASE, CHLOROPLASTIC"/>
    <property type="match status" value="1"/>
</dbReference>
<evidence type="ECO:0000256" key="1">
    <source>
        <dbReference type="ARBA" id="ARBA00004871"/>
    </source>
</evidence>
<keyword evidence="10" id="KW-1185">Reference proteome</keyword>
<dbReference type="GO" id="GO:0019632">
    <property type="term" value="P:shikimate metabolic process"/>
    <property type="evidence" value="ECO:0007669"/>
    <property type="project" value="TreeGrafter"/>
</dbReference>
<dbReference type="InterPro" id="IPR006151">
    <property type="entry name" value="Shikm_DH/Glu-tRNA_Rdtase"/>
</dbReference>
<dbReference type="Proteomes" id="UP000500961">
    <property type="component" value="Chromosome"/>
</dbReference>
<protein>
    <recommendedName>
        <fullName evidence="2">shikimate dehydrogenase (NADP(+))</fullName>
        <ecNumber evidence="2">1.1.1.25</ecNumber>
    </recommendedName>
</protein>
<keyword evidence="5" id="KW-0057">Aromatic amino acid biosynthesis</keyword>
<accession>A0A7D3XEW5</accession>
<dbReference type="InterPro" id="IPR022893">
    <property type="entry name" value="Shikimate_DH_fam"/>
</dbReference>
<feature type="domain" description="Quinate/shikimate 5-dehydrogenase/glutamyl-tRNA reductase" evidence="7">
    <location>
        <begin position="113"/>
        <end position="182"/>
    </location>
</feature>
<dbReference type="SUPFAM" id="SSF51735">
    <property type="entry name" value="NAD(P)-binding Rossmann-fold domains"/>
    <property type="match status" value="1"/>
</dbReference>
<evidence type="ECO:0000313" key="10">
    <source>
        <dbReference type="Proteomes" id="UP000500961"/>
    </source>
</evidence>
<sequence length="306" mass="33897">METYAVFGNPILHSRSPQLFNSVFKELNIDAVYTRIRPKSGKDIVNIIRTHDIKGANITTPYKSEVIEFLDCINPEVNEIGGVNTIANNNGKLTGYNTDHIGVSNSLLEAGIDLRGKKILVIGAGPAAAAAAFGLKRSHAEVYIANRTKHKAEEICKKQNISLINLSDISKRIENFDVVVSALLPDVNPLEHISIPKHLTLLDANYRPSKISSQFASHGCNVISGKHWLIHQAIASYKLFKNDTPPIETMAKAVEINLKRESIKAKWLHNTPNEMDASDYDILISAENENEFKKILDEEINSTFGS</sequence>
<dbReference type="KEGG" id="ttz:FHG85_10130"/>
<feature type="domain" description="Shikimate dehydrogenase substrate binding N-terminal" evidence="8">
    <location>
        <begin position="6"/>
        <end position="86"/>
    </location>
</feature>
<dbReference type="InterPro" id="IPR036291">
    <property type="entry name" value="NAD(P)-bd_dom_sf"/>
</dbReference>
<name>A0A7D3XEW5_9BACT</name>
<organism evidence="9 10">
    <name type="scientific">Tenuifilum thalassicum</name>
    <dbReference type="NCBI Taxonomy" id="2590900"/>
    <lineage>
        <taxon>Bacteria</taxon>
        <taxon>Pseudomonadati</taxon>
        <taxon>Bacteroidota</taxon>
        <taxon>Bacteroidia</taxon>
        <taxon>Bacteroidales</taxon>
        <taxon>Tenuifilaceae</taxon>
        <taxon>Tenuifilum</taxon>
    </lineage>
</organism>
<evidence type="ECO:0000256" key="2">
    <source>
        <dbReference type="ARBA" id="ARBA00012962"/>
    </source>
</evidence>
<dbReference type="PANTHER" id="PTHR21089">
    <property type="entry name" value="SHIKIMATE DEHYDROGENASE"/>
    <property type="match status" value="1"/>
</dbReference>
<keyword evidence="4" id="KW-0560">Oxidoreductase</keyword>
<reference evidence="9 10" key="1">
    <citation type="submission" date="2019-07" db="EMBL/GenBank/DDBJ databases">
        <title>Thalassofilum flectens gen. nov., sp. nov., a novel moderate thermophilic anaerobe from a shallow sea hot spring in Kunashir Island (Russia), representing a new family in the order Bacteroidales, and proposal of Thalassofilacea fam. nov.</title>
        <authorList>
            <person name="Kochetkova T.V."/>
            <person name="Podosokorskaya O.A."/>
            <person name="Novikov A."/>
            <person name="Elcheninov A.G."/>
            <person name="Toshchakov S.V."/>
            <person name="Kublanov I.V."/>
        </authorList>
    </citation>
    <scope>NUCLEOTIDE SEQUENCE [LARGE SCALE GENOMIC DNA]</scope>
    <source>
        <strain evidence="9 10">38-H</strain>
    </source>
</reference>
<evidence type="ECO:0000259" key="8">
    <source>
        <dbReference type="Pfam" id="PF08501"/>
    </source>
</evidence>
<evidence type="ECO:0000313" key="9">
    <source>
        <dbReference type="EMBL" id="QKG80612.1"/>
    </source>
</evidence>
<evidence type="ECO:0000259" key="7">
    <source>
        <dbReference type="Pfam" id="PF01488"/>
    </source>
</evidence>
<dbReference type="InterPro" id="IPR013708">
    <property type="entry name" value="Shikimate_DH-bd_N"/>
</dbReference>
<dbReference type="EC" id="1.1.1.25" evidence="2"/>